<keyword evidence="5" id="KW-1185">Reference proteome</keyword>
<feature type="domain" description="Amine oxidase" evidence="3">
    <location>
        <begin position="23"/>
        <end position="458"/>
    </location>
</feature>
<dbReference type="Pfam" id="PF01593">
    <property type="entry name" value="Amino_oxidase"/>
    <property type="match status" value="1"/>
</dbReference>
<name>A0AA36IC76_9DINO</name>
<dbReference type="InterPro" id="IPR050281">
    <property type="entry name" value="Flavin_monoamine_oxidase"/>
</dbReference>
<dbReference type="Gene3D" id="3.50.50.60">
    <property type="entry name" value="FAD/NAD(P)-binding domain"/>
    <property type="match status" value="1"/>
</dbReference>
<dbReference type="Proteomes" id="UP001178507">
    <property type="component" value="Unassembled WGS sequence"/>
</dbReference>
<evidence type="ECO:0000256" key="1">
    <source>
        <dbReference type="ARBA" id="ARBA00005995"/>
    </source>
</evidence>
<dbReference type="SUPFAM" id="SSF54373">
    <property type="entry name" value="FAD-linked reductases, C-terminal domain"/>
    <property type="match status" value="1"/>
</dbReference>
<evidence type="ECO:0000256" key="2">
    <source>
        <dbReference type="ARBA" id="ARBA00023002"/>
    </source>
</evidence>
<organism evidence="4 5">
    <name type="scientific">Effrenium voratum</name>
    <dbReference type="NCBI Taxonomy" id="2562239"/>
    <lineage>
        <taxon>Eukaryota</taxon>
        <taxon>Sar</taxon>
        <taxon>Alveolata</taxon>
        <taxon>Dinophyceae</taxon>
        <taxon>Suessiales</taxon>
        <taxon>Symbiodiniaceae</taxon>
        <taxon>Effrenium</taxon>
    </lineage>
</organism>
<comment type="caution">
    <text evidence="4">The sequence shown here is derived from an EMBL/GenBank/DDBJ whole genome shotgun (WGS) entry which is preliminary data.</text>
</comment>
<gene>
    <name evidence="4" type="ORF">EVOR1521_LOCUS11026</name>
</gene>
<evidence type="ECO:0000313" key="4">
    <source>
        <dbReference type="EMBL" id="CAJ1384098.1"/>
    </source>
</evidence>
<dbReference type="InterPro" id="IPR036188">
    <property type="entry name" value="FAD/NAD-bd_sf"/>
</dbReference>
<proteinExistence type="inferred from homology"/>
<dbReference type="InterPro" id="IPR002937">
    <property type="entry name" value="Amino_oxidase"/>
</dbReference>
<dbReference type="GO" id="GO:0003682">
    <property type="term" value="F:chromatin binding"/>
    <property type="evidence" value="ECO:0007669"/>
    <property type="project" value="TreeGrafter"/>
</dbReference>
<sequence>ATETCAATRQSCGGRSIVLGAGLAGLVAAQTLRRAGCEVVVLEAQPELGGRAKALPTGPFRGLPKGAQWIHGGERNLPMMALLHFYNLSYTRVGGNTDFEGDDERHHLIHHGLNASLKAEAFRLFGAAHARFEREALRRLAGGRDVSVRHAWISATAQMELSTTQAEVLAWQHRVRSEQNWAQSSEKVGLRLGESATYSQFDGQATSDHGGDVKPTGGFSPLLQKLAEGLDLQLRTAALRVRVLAQKEAEGPQVVVETDTKNFEGAAVIVTVPLAVLQEDRIQFQPPLPGSWHAPRRLQMGQMAKLFIRFQPGGCPIGGDTYLLSKVVSFDSRALLYYCIREDDIASEIMICLVGGPSEREARGLSSSELQRRVAAELNELFPQQAAAVQEVQLVSFADDPYVLGSWTSGKVGSLSEDFEEFAPKTRVFFAGEHTCRLMYGTTQAAVVSGARAAFQVLGTTVPSSDWPFFNASLYSLCDELGDQTRQELCSTSCAQQWHSYSLHVPSFFSAWEGMSQKHRGCWAKLGWTEQSWRGKRRIPSTADTRWQKLSAAERSAAACVGYEPAHWDDFQSATVEVVICRAGSKHFLLPWDCLAPEEKEDWLQLGITRSVLDEDVPSGFVNTEWAALSPSQSAAAERIGYRPWLW</sequence>
<feature type="non-terminal residue" evidence="4">
    <location>
        <position position="647"/>
    </location>
</feature>
<dbReference type="PANTHER" id="PTHR10742:SF386">
    <property type="entry name" value="LYSINE-SPECIFIC HISTONE DEMETHYLASE 1A"/>
    <property type="match status" value="1"/>
</dbReference>
<dbReference type="GO" id="GO:0006338">
    <property type="term" value="P:chromatin remodeling"/>
    <property type="evidence" value="ECO:0007669"/>
    <property type="project" value="TreeGrafter"/>
</dbReference>
<dbReference type="GO" id="GO:0016491">
    <property type="term" value="F:oxidoreductase activity"/>
    <property type="evidence" value="ECO:0007669"/>
    <property type="project" value="UniProtKB-KW"/>
</dbReference>
<keyword evidence="2" id="KW-0560">Oxidoreductase</keyword>
<dbReference type="EMBL" id="CAUJNA010001081">
    <property type="protein sequence ID" value="CAJ1384098.1"/>
    <property type="molecule type" value="Genomic_DNA"/>
</dbReference>
<dbReference type="PANTHER" id="PTHR10742">
    <property type="entry name" value="FLAVIN MONOAMINE OXIDASE"/>
    <property type="match status" value="1"/>
</dbReference>
<protein>
    <recommendedName>
        <fullName evidence="3">Amine oxidase domain-containing protein</fullName>
    </recommendedName>
</protein>
<dbReference type="GO" id="GO:0050660">
    <property type="term" value="F:flavin adenine dinucleotide binding"/>
    <property type="evidence" value="ECO:0007669"/>
    <property type="project" value="TreeGrafter"/>
</dbReference>
<reference evidence="4" key="1">
    <citation type="submission" date="2023-08" db="EMBL/GenBank/DDBJ databases">
        <authorList>
            <person name="Chen Y."/>
            <person name="Shah S."/>
            <person name="Dougan E. K."/>
            <person name="Thang M."/>
            <person name="Chan C."/>
        </authorList>
    </citation>
    <scope>NUCLEOTIDE SEQUENCE</scope>
</reference>
<comment type="similarity">
    <text evidence="1">Belongs to the flavin monoamine oxidase family.</text>
</comment>
<accession>A0AA36IC76</accession>
<evidence type="ECO:0000259" key="3">
    <source>
        <dbReference type="Pfam" id="PF01593"/>
    </source>
</evidence>
<dbReference type="AlphaFoldDB" id="A0AA36IC76"/>
<evidence type="ECO:0000313" key="5">
    <source>
        <dbReference type="Proteomes" id="UP001178507"/>
    </source>
</evidence>
<dbReference type="SUPFAM" id="SSF51905">
    <property type="entry name" value="FAD/NAD(P)-binding domain"/>
    <property type="match status" value="1"/>
</dbReference>